<sequence length="97" mass="10808">MLEQRSCGLCRAPFPPDLRISMNDEPKSALELKEIRQTRKRNQDAEGVKAMAEIAAADVAIRKRTANLRAIRLAKEEADRANPPPAKPTKAKKKKST</sequence>
<dbReference type="RefSeq" id="WP_347339283.1">
    <property type="nucleotide sequence ID" value="NZ_JACHIH010000001.1"/>
</dbReference>
<evidence type="ECO:0000256" key="1">
    <source>
        <dbReference type="SAM" id="MobiDB-lite"/>
    </source>
</evidence>
<dbReference type="Proteomes" id="UP000542353">
    <property type="component" value="Unassembled WGS sequence"/>
</dbReference>
<protein>
    <submittedName>
        <fullName evidence="2">Uncharacterized protein</fullName>
    </submittedName>
</protein>
<keyword evidence="3" id="KW-1185">Reference proteome</keyword>
<dbReference type="AlphaFoldDB" id="A0A7W7Z0G9"/>
<proteinExistence type="predicted"/>
<name>A0A7W7Z0G9_9BRAD</name>
<feature type="region of interest" description="Disordered" evidence="1">
    <location>
        <begin position="73"/>
        <end position="97"/>
    </location>
</feature>
<organism evidence="2 3">
    <name type="scientific">Rhodopseudomonas rhenobacensis</name>
    <dbReference type="NCBI Taxonomy" id="87461"/>
    <lineage>
        <taxon>Bacteria</taxon>
        <taxon>Pseudomonadati</taxon>
        <taxon>Pseudomonadota</taxon>
        <taxon>Alphaproteobacteria</taxon>
        <taxon>Hyphomicrobiales</taxon>
        <taxon>Nitrobacteraceae</taxon>
        <taxon>Rhodopseudomonas</taxon>
    </lineage>
</organism>
<evidence type="ECO:0000313" key="3">
    <source>
        <dbReference type="Proteomes" id="UP000542353"/>
    </source>
</evidence>
<evidence type="ECO:0000313" key="2">
    <source>
        <dbReference type="EMBL" id="MBB5045447.1"/>
    </source>
</evidence>
<gene>
    <name evidence="2" type="ORF">HNR60_000176</name>
</gene>
<comment type="caution">
    <text evidence="2">The sequence shown here is derived from an EMBL/GenBank/DDBJ whole genome shotgun (WGS) entry which is preliminary data.</text>
</comment>
<dbReference type="EMBL" id="JACHIH010000001">
    <property type="protein sequence ID" value="MBB5045447.1"/>
    <property type="molecule type" value="Genomic_DNA"/>
</dbReference>
<accession>A0A7W7Z0G9</accession>
<reference evidence="2 3" key="1">
    <citation type="submission" date="2020-08" db="EMBL/GenBank/DDBJ databases">
        <title>Genomic Encyclopedia of Type Strains, Phase IV (KMG-IV): sequencing the most valuable type-strain genomes for metagenomic binning, comparative biology and taxonomic classification.</title>
        <authorList>
            <person name="Goeker M."/>
        </authorList>
    </citation>
    <scope>NUCLEOTIDE SEQUENCE [LARGE SCALE GENOMIC DNA]</scope>
    <source>
        <strain evidence="2 3">DSM 12706</strain>
    </source>
</reference>